<accession>A0ABT8DK25</accession>
<feature type="signal peptide" evidence="1">
    <location>
        <begin position="1"/>
        <end position="19"/>
    </location>
</feature>
<reference evidence="2 3" key="1">
    <citation type="submission" date="2023-06" db="EMBL/GenBank/DDBJ databases">
        <authorList>
            <person name="Ye Y.-Q."/>
            <person name="Du Z.-J."/>
        </authorList>
    </citation>
    <scope>NUCLEOTIDE SEQUENCE [LARGE SCALE GENOMIC DNA]</scope>
    <source>
        <strain evidence="2 3">SDUM287046</strain>
    </source>
</reference>
<name>A0ABT8DK25_9FLAO</name>
<evidence type="ECO:0000313" key="3">
    <source>
        <dbReference type="Proteomes" id="UP001244787"/>
    </source>
</evidence>
<gene>
    <name evidence="2" type="ORF">QRD02_04305</name>
</gene>
<keyword evidence="1" id="KW-0732">Signal</keyword>
<protein>
    <recommendedName>
        <fullName evidence="4">Secreted protein</fullName>
    </recommendedName>
</protein>
<dbReference type="Proteomes" id="UP001244787">
    <property type="component" value="Unassembled WGS sequence"/>
</dbReference>
<proteinExistence type="predicted"/>
<comment type="caution">
    <text evidence="2">The sequence shown here is derived from an EMBL/GenBank/DDBJ whole genome shotgun (WGS) entry which is preliminary data.</text>
</comment>
<evidence type="ECO:0000313" key="2">
    <source>
        <dbReference type="EMBL" id="MDN3723593.1"/>
    </source>
</evidence>
<dbReference type="RefSeq" id="WP_290253682.1">
    <property type="nucleotide sequence ID" value="NZ_JAUGQQ010000002.1"/>
</dbReference>
<evidence type="ECO:0000256" key="1">
    <source>
        <dbReference type="SAM" id="SignalP"/>
    </source>
</evidence>
<feature type="chain" id="PRO_5046942138" description="Secreted protein" evidence="1">
    <location>
        <begin position="20"/>
        <end position="217"/>
    </location>
</feature>
<dbReference type="EMBL" id="JAUGQQ010000002">
    <property type="protein sequence ID" value="MDN3723593.1"/>
    <property type="molecule type" value="Genomic_DNA"/>
</dbReference>
<sequence length="217" mass="24155">MLKIYFIIIFVLSAGNVMAQIDLPNNSVRFDAPQSDLDSPTGFEIPAIKAPTLSNTKNPNTPNNSDLGIEKENQINMQNGDGLLEYTGTNKAPKYFSKDKEEKPEFGKDQYLGDFKTTAKTATFMYRDHEFVDGDMIRVYVNGDVIIPHVRLEGSFRGFDLPLQSGFNKIDFEALNQGSSGPNTAQLTIYDEIGNLLATYEWNLLTGNKATAILVKQ</sequence>
<keyword evidence="3" id="KW-1185">Reference proteome</keyword>
<organism evidence="2 3">
    <name type="scientific">Aequorivita aurantiaca</name>
    <dbReference type="NCBI Taxonomy" id="3053356"/>
    <lineage>
        <taxon>Bacteria</taxon>
        <taxon>Pseudomonadati</taxon>
        <taxon>Bacteroidota</taxon>
        <taxon>Flavobacteriia</taxon>
        <taxon>Flavobacteriales</taxon>
        <taxon>Flavobacteriaceae</taxon>
        <taxon>Aequorivita</taxon>
    </lineage>
</organism>
<evidence type="ECO:0008006" key="4">
    <source>
        <dbReference type="Google" id="ProtNLM"/>
    </source>
</evidence>